<dbReference type="PANTHER" id="PTHR11360:SF234">
    <property type="entry name" value="MFS-TYPE TRANSPORTER DBAD-RELATED"/>
    <property type="match status" value="1"/>
</dbReference>
<evidence type="ECO:0000313" key="5">
    <source>
        <dbReference type="EMBL" id="RDW80940.1"/>
    </source>
</evidence>
<sequence>MSAPVVENEPGAAVLPPSKSTAMEPGAALHQPPPNGGLLAWLQVLGSFFCFMNTWGLINTFGAFQTYYSANLLAHEPESTIAWIGSIQAFLLLASTLVMGPLCDLGYTRPQFIICSVMAVFGLMMTSLCTQYWQFMLAQGICMGIGFGGVFIPAVSIPSSYFTTKRAFALGVCASGSSFDWIPMDNENYGIHHARHDTRQCLVYEGSRAAKPEEELSRSLRFHQVS</sequence>
<dbReference type="OrthoDB" id="6509908at2759"/>
<evidence type="ECO:0008006" key="7">
    <source>
        <dbReference type="Google" id="ProtNLM"/>
    </source>
</evidence>
<dbReference type="EMBL" id="PDLN01000007">
    <property type="protein sequence ID" value="RDW80940.1"/>
    <property type="molecule type" value="Genomic_DNA"/>
</dbReference>
<evidence type="ECO:0000256" key="2">
    <source>
        <dbReference type="ARBA" id="ARBA00006727"/>
    </source>
</evidence>
<evidence type="ECO:0000256" key="1">
    <source>
        <dbReference type="ARBA" id="ARBA00004141"/>
    </source>
</evidence>
<comment type="similarity">
    <text evidence="2">Belongs to the major facilitator superfamily. Monocarboxylate porter (TC 2.A.1.13) family.</text>
</comment>
<feature type="transmembrane region" description="Helical" evidence="4">
    <location>
        <begin position="81"/>
        <end position="100"/>
    </location>
</feature>
<comment type="caution">
    <text evidence="5">The sequence shown here is derived from an EMBL/GenBank/DDBJ whole genome shotgun (WGS) entry which is preliminary data.</text>
</comment>
<protein>
    <recommendedName>
        <fullName evidence="7">Major facilitator superfamily (MFS) profile domain-containing protein</fullName>
    </recommendedName>
</protein>
<evidence type="ECO:0000256" key="3">
    <source>
        <dbReference type="SAM" id="MobiDB-lite"/>
    </source>
</evidence>
<gene>
    <name evidence="5" type="ORF">BP5796_05638</name>
</gene>
<dbReference type="Proteomes" id="UP000256328">
    <property type="component" value="Unassembled WGS sequence"/>
</dbReference>
<keyword evidence="4" id="KW-0812">Transmembrane</keyword>
<keyword evidence="4" id="KW-1133">Transmembrane helix</keyword>
<dbReference type="AlphaFoldDB" id="A0A3D8S439"/>
<dbReference type="GO" id="GO:0016020">
    <property type="term" value="C:membrane"/>
    <property type="evidence" value="ECO:0007669"/>
    <property type="project" value="UniProtKB-SubCell"/>
</dbReference>
<evidence type="ECO:0000256" key="4">
    <source>
        <dbReference type="SAM" id="Phobius"/>
    </source>
</evidence>
<feature type="region of interest" description="Disordered" evidence="3">
    <location>
        <begin position="1"/>
        <end position="27"/>
    </location>
</feature>
<dbReference type="GO" id="GO:0022857">
    <property type="term" value="F:transmembrane transporter activity"/>
    <property type="evidence" value="ECO:0007669"/>
    <property type="project" value="InterPro"/>
</dbReference>
<reference evidence="5 6" key="1">
    <citation type="journal article" date="2018" name="IMA Fungus">
        <title>IMA Genome-F 9: Draft genome sequence of Annulohypoxylon stygium, Aspergillus mulundensis, Berkeleyomyces basicola (syn. Thielaviopsis basicola), Ceratocystis smalleyi, two Cercospora beticola strains, Coleophoma cylindrospora, Fusarium fracticaudum, Phialophora cf. hyalina, and Morchella septimelata.</title>
        <authorList>
            <person name="Wingfield B.D."/>
            <person name="Bills G.F."/>
            <person name="Dong Y."/>
            <person name="Huang W."/>
            <person name="Nel W.J."/>
            <person name="Swalarsk-Parry B.S."/>
            <person name="Vaghefi N."/>
            <person name="Wilken P.M."/>
            <person name="An Z."/>
            <person name="de Beer Z.W."/>
            <person name="De Vos L."/>
            <person name="Chen L."/>
            <person name="Duong T.A."/>
            <person name="Gao Y."/>
            <person name="Hammerbacher A."/>
            <person name="Kikkert J.R."/>
            <person name="Li Y."/>
            <person name="Li H."/>
            <person name="Li K."/>
            <person name="Li Q."/>
            <person name="Liu X."/>
            <person name="Ma X."/>
            <person name="Naidoo K."/>
            <person name="Pethybridge S.J."/>
            <person name="Sun J."/>
            <person name="Steenkamp E.T."/>
            <person name="van der Nest M.A."/>
            <person name="van Wyk S."/>
            <person name="Wingfield M.J."/>
            <person name="Xiong C."/>
            <person name="Yue Q."/>
            <person name="Zhang X."/>
        </authorList>
    </citation>
    <scope>NUCLEOTIDE SEQUENCE [LARGE SCALE GENOMIC DNA]</scope>
    <source>
        <strain evidence="5 6">BP5796</strain>
    </source>
</reference>
<dbReference type="SUPFAM" id="SSF103473">
    <property type="entry name" value="MFS general substrate transporter"/>
    <property type="match status" value="1"/>
</dbReference>
<organism evidence="5 6">
    <name type="scientific">Coleophoma crateriformis</name>
    <dbReference type="NCBI Taxonomy" id="565419"/>
    <lineage>
        <taxon>Eukaryota</taxon>
        <taxon>Fungi</taxon>
        <taxon>Dikarya</taxon>
        <taxon>Ascomycota</taxon>
        <taxon>Pezizomycotina</taxon>
        <taxon>Leotiomycetes</taxon>
        <taxon>Helotiales</taxon>
        <taxon>Dermateaceae</taxon>
        <taxon>Coleophoma</taxon>
    </lineage>
</organism>
<feature type="transmembrane region" description="Helical" evidence="4">
    <location>
        <begin position="38"/>
        <end position="61"/>
    </location>
</feature>
<dbReference type="InterPro" id="IPR050327">
    <property type="entry name" value="Proton-linked_MCT"/>
</dbReference>
<dbReference type="Pfam" id="PF07690">
    <property type="entry name" value="MFS_1"/>
    <property type="match status" value="1"/>
</dbReference>
<keyword evidence="4" id="KW-0472">Membrane</keyword>
<evidence type="ECO:0000313" key="6">
    <source>
        <dbReference type="Proteomes" id="UP000256328"/>
    </source>
</evidence>
<proteinExistence type="inferred from homology"/>
<comment type="subcellular location">
    <subcellularLocation>
        <location evidence="1">Membrane</location>
        <topology evidence="1">Multi-pass membrane protein</topology>
    </subcellularLocation>
</comment>
<feature type="transmembrane region" description="Helical" evidence="4">
    <location>
        <begin position="136"/>
        <end position="157"/>
    </location>
</feature>
<name>A0A3D8S439_9HELO</name>
<dbReference type="PANTHER" id="PTHR11360">
    <property type="entry name" value="MONOCARBOXYLATE TRANSPORTER"/>
    <property type="match status" value="1"/>
</dbReference>
<feature type="transmembrane region" description="Helical" evidence="4">
    <location>
        <begin position="112"/>
        <end position="130"/>
    </location>
</feature>
<dbReference type="Gene3D" id="1.20.1250.20">
    <property type="entry name" value="MFS general substrate transporter like domains"/>
    <property type="match status" value="1"/>
</dbReference>
<keyword evidence="6" id="KW-1185">Reference proteome</keyword>
<dbReference type="InterPro" id="IPR011701">
    <property type="entry name" value="MFS"/>
</dbReference>
<accession>A0A3D8S439</accession>
<dbReference type="InterPro" id="IPR036259">
    <property type="entry name" value="MFS_trans_sf"/>
</dbReference>